<feature type="domain" description="DUF6242" evidence="2">
    <location>
        <begin position="41"/>
        <end position="153"/>
    </location>
</feature>
<dbReference type="Pfam" id="PF25852">
    <property type="entry name" value="DUF6242_C"/>
    <property type="match status" value="1"/>
</dbReference>
<dbReference type="Proteomes" id="UP000787419">
    <property type="component" value="Unassembled WGS sequence"/>
</dbReference>
<organism evidence="4 5">
    <name type="scientific">Prevotella nigrescens</name>
    <dbReference type="NCBI Taxonomy" id="28133"/>
    <lineage>
        <taxon>Bacteria</taxon>
        <taxon>Pseudomonadati</taxon>
        <taxon>Bacteroidota</taxon>
        <taxon>Bacteroidia</taxon>
        <taxon>Bacteroidales</taxon>
        <taxon>Prevotellaceae</taxon>
        <taxon>Prevotella</taxon>
    </lineage>
</organism>
<dbReference type="InterPro" id="IPR015943">
    <property type="entry name" value="WD40/YVTN_repeat-like_dom_sf"/>
</dbReference>
<dbReference type="RefSeq" id="WP_278490307.1">
    <property type="nucleotide sequence ID" value="NZ_CAJZDG010000043.1"/>
</dbReference>
<dbReference type="EMBL" id="JABZTM010000064">
    <property type="protein sequence ID" value="MBF1447043.1"/>
    <property type="molecule type" value="Genomic_DNA"/>
</dbReference>
<feature type="signal peptide" evidence="1">
    <location>
        <begin position="1"/>
        <end position="22"/>
    </location>
</feature>
<evidence type="ECO:0000259" key="3">
    <source>
        <dbReference type="Pfam" id="PF25852"/>
    </source>
</evidence>
<accession>A0A9D5WVI6</accession>
<comment type="caution">
    <text evidence="4">The sequence shown here is derived from an EMBL/GenBank/DDBJ whole genome shotgun (WGS) entry which is preliminary data.</text>
</comment>
<dbReference type="Pfam" id="PF19755">
    <property type="entry name" value="DUF6242"/>
    <property type="match status" value="1"/>
</dbReference>
<proteinExistence type="predicted"/>
<keyword evidence="1" id="KW-0732">Signal</keyword>
<feature type="chain" id="PRO_5038701818" description="Exo-alpha-sialidase" evidence="1">
    <location>
        <begin position="23"/>
        <end position="458"/>
    </location>
</feature>
<dbReference type="PROSITE" id="PS51257">
    <property type="entry name" value="PROKAR_LIPOPROTEIN"/>
    <property type="match status" value="1"/>
</dbReference>
<dbReference type="SUPFAM" id="SSF110296">
    <property type="entry name" value="Oligoxyloglucan reducing end-specific cellobiohydrolase"/>
    <property type="match status" value="1"/>
</dbReference>
<evidence type="ECO:0000313" key="5">
    <source>
        <dbReference type="Proteomes" id="UP000787419"/>
    </source>
</evidence>
<dbReference type="CDD" id="cd15482">
    <property type="entry name" value="Sialidase_non-viral"/>
    <property type="match status" value="1"/>
</dbReference>
<gene>
    <name evidence="4" type="ORF">HXN55_06650</name>
</gene>
<reference evidence="4" key="1">
    <citation type="submission" date="2020-04" db="EMBL/GenBank/DDBJ databases">
        <title>Deep metagenomics examines the oral microbiome during advanced dental caries in children, revealing novel taxa and co-occurrences with host molecules.</title>
        <authorList>
            <person name="Baker J.L."/>
            <person name="Morton J.T."/>
            <person name="Dinis M."/>
            <person name="Alvarez R."/>
            <person name="Tran N.C."/>
            <person name="Knight R."/>
            <person name="Edlund A."/>
        </authorList>
    </citation>
    <scope>NUCLEOTIDE SEQUENCE</scope>
    <source>
        <strain evidence="4">JCVI_32_bin.50</strain>
    </source>
</reference>
<protein>
    <recommendedName>
        <fullName evidence="6">Exo-alpha-sialidase</fullName>
    </recommendedName>
</protein>
<evidence type="ECO:0000256" key="1">
    <source>
        <dbReference type="SAM" id="SignalP"/>
    </source>
</evidence>
<dbReference type="InterPro" id="IPR058667">
    <property type="entry name" value="DUF6242_C"/>
</dbReference>
<evidence type="ECO:0000313" key="4">
    <source>
        <dbReference type="EMBL" id="MBF1447043.1"/>
    </source>
</evidence>
<sequence length="458" mass="51084">MKHKIYLLVAMLTMALALTSCFKDEEETKNYNSHATAIIAFSLKEIKAPRDTTNKAGKDTTIIAKYKPAAYKFYINQNNGTIFNPDSLPYGTKAKAMLAKIVTKSGGKIFIKSLTNDEQKVYNEKDSIDFSQPRTIMVYSRNGEYRRTYTITVNVHKQRGNEFKWKALSDNANFALFDDAKMVSYNQKIFIFGKKGSQTICYFTSESDGNTWTQVLTTFSATSYKNVIVAEGSMYLLDNGQIKRSTDGATWATVGTAALRQLVGAGATELYALSNSNMLMVSKDNGANWTNEALDADASRLPAESVGFMYQPSATNSSISRSTLFGINTTNNYAVAWTKLIDGSNTTASYKWSFVESNAGNAFKLPRYKDLNVLYYNNRAMAFGVADDGKFAQVRESGNNGIVWTVNKAYVYPTETPSGYFAITSDTQKYIWIVSGNKVWKGRLNSMGWSKQQTEFTK</sequence>
<feature type="domain" description="DUF6242" evidence="3">
    <location>
        <begin position="160"/>
        <end position="452"/>
    </location>
</feature>
<dbReference type="AlphaFoldDB" id="A0A9D5WVI6"/>
<evidence type="ECO:0008006" key="6">
    <source>
        <dbReference type="Google" id="ProtNLM"/>
    </source>
</evidence>
<name>A0A9D5WVI6_9BACT</name>
<dbReference type="Gene3D" id="2.130.10.10">
    <property type="entry name" value="YVTN repeat-like/Quinoprotein amine dehydrogenase"/>
    <property type="match status" value="1"/>
</dbReference>
<evidence type="ECO:0000259" key="2">
    <source>
        <dbReference type="Pfam" id="PF19755"/>
    </source>
</evidence>
<dbReference type="InterPro" id="IPR046209">
    <property type="entry name" value="DUF6242_N"/>
</dbReference>